<gene>
    <name evidence="5" type="ORF">PO878_07900</name>
</gene>
<keyword evidence="1" id="KW-0808">Transferase</keyword>
<accession>A0AAF0BX51</accession>
<dbReference type="Gene3D" id="1.20.1440.100">
    <property type="entry name" value="SG protein - dephosphorylation function"/>
    <property type="match status" value="1"/>
</dbReference>
<sequence>MPARRPAAFFDLDRTLLRGASGPVITEALRAAGVVPDRPVPGEGLVYKLFDVVGETIPSMVLTRQMARVASGWDRRAVKEAGEAVARRLADDVLPFARLLIDHHQAEGRPVVMATTSPFDLVCPLADALGIDDVIATRYGERDGRYDGTVDGHFVWGPGKLAAAREWAADHDVDLGASWAYSDSVYDIPLLSAVAHPVAVNPDPRLRVVAALRRWPSQHFDVPEGVPKVAGVEPQQVLQALALPQLFPYVRFDVDGLEHIPTDGPAILVGNHRSYFDPLAIGFTIAKVGRPLRFLGKKEVFDAPVVGSLVAAMGGIRVDRGTGSDEPLRAAADALGAGELVAIMPQGTIPRGRAFFDPELKGRWGAARLATKARVPVIPLGLWGTERVWPRNARFPDVLAVGDPPTVRVRVGPPVELKHRSEDADTRRIMAAITDLLPAAARHPHDPTPEELARTLPPGAADAGDTDRRPGRD</sequence>
<evidence type="ECO:0000313" key="5">
    <source>
        <dbReference type="EMBL" id="WCO68650.1"/>
    </source>
</evidence>
<dbReference type="Gene3D" id="3.40.50.1000">
    <property type="entry name" value="HAD superfamily/HAD-like"/>
    <property type="match status" value="1"/>
</dbReference>
<evidence type="ECO:0000256" key="1">
    <source>
        <dbReference type="ARBA" id="ARBA00022679"/>
    </source>
</evidence>
<dbReference type="InterPro" id="IPR036412">
    <property type="entry name" value="HAD-like_sf"/>
</dbReference>
<dbReference type="GO" id="GO:0016787">
    <property type="term" value="F:hydrolase activity"/>
    <property type="evidence" value="ECO:0007669"/>
    <property type="project" value="UniProtKB-KW"/>
</dbReference>
<evidence type="ECO:0000256" key="3">
    <source>
        <dbReference type="SAM" id="MobiDB-lite"/>
    </source>
</evidence>
<name>A0AAF0BX51_9ACTN</name>
<dbReference type="NCBIfam" id="TIGR01490">
    <property type="entry name" value="HAD-SF-IB-hyp1"/>
    <property type="match status" value="1"/>
</dbReference>
<dbReference type="AlphaFoldDB" id="A0AAF0BX51"/>
<dbReference type="PANTHER" id="PTHR10434:SF11">
    <property type="entry name" value="1-ACYL-SN-GLYCEROL-3-PHOSPHATE ACYLTRANSFERASE"/>
    <property type="match status" value="1"/>
</dbReference>
<protein>
    <submittedName>
        <fullName evidence="5">HAD-IB family hydrolase</fullName>
    </submittedName>
</protein>
<evidence type="ECO:0000313" key="6">
    <source>
        <dbReference type="Proteomes" id="UP001216390"/>
    </source>
</evidence>
<dbReference type="InterPro" id="IPR006385">
    <property type="entry name" value="HAD_hydro_SerB1"/>
</dbReference>
<feature type="compositionally biased region" description="Basic and acidic residues" evidence="3">
    <location>
        <begin position="443"/>
        <end position="453"/>
    </location>
</feature>
<dbReference type="CDD" id="cd07989">
    <property type="entry name" value="LPLAT_AGPAT-like"/>
    <property type="match status" value="1"/>
</dbReference>
<dbReference type="KEGG" id="ima:PO878_07900"/>
<dbReference type="Pfam" id="PF01553">
    <property type="entry name" value="Acyltransferase"/>
    <property type="match status" value="1"/>
</dbReference>
<dbReference type="SMART" id="SM00563">
    <property type="entry name" value="PlsC"/>
    <property type="match status" value="1"/>
</dbReference>
<dbReference type="GO" id="GO:0003841">
    <property type="term" value="F:1-acylglycerol-3-phosphate O-acyltransferase activity"/>
    <property type="evidence" value="ECO:0007669"/>
    <property type="project" value="TreeGrafter"/>
</dbReference>
<dbReference type="PANTHER" id="PTHR10434">
    <property type="entry name" value="1-ACYL-SN-GLYCEROL-3-PHOSPHATE ACYLTRANSFERASE"/>
    <property type="match status" value="1"/>
</dbReference>
<dbReference type="SUPFAM" id="SSF69593">
    <property type="entry name" value="Glycerol-3-phosphate (1)-acyltransferase"/>
    <property type="match status" value="1"/>
</dbReference>
<keyword evidence="6" id="KW-1185">Reference proteome</keyword>
<evidence type="ECO:0000256" key="2">
    <source>
        <dbReference type="ARBA" id="ARBA00023315"/>
    </source>
</evidence>
<keyword evidence="5" id="KW-0378">Hydrolase</keyword>
<dbReference type="InterPro" id="IPR023214">
    <property type="entry name" value="HAD_sf"/>
</dbReference>
<organism evidence="5 6">
    <name type="scientific">Iamia majanohamensis</name>
    <dbReference type="NCBI Taxonomy" id="467976"/>
    <lineage>
        <taxon>Bacteria</taxon>
        <taxon>Bacillati</taxon>
        <taxon>Actinomycetota</taxon>
        <taxon>Acidimicrobiia</taxon>
        <taxon>Acidimicrobiales</taxon>
        <taxon>Iamiaceae</taxon>
        <taxon>Iamia</taxon>
    </lineage>
</organism>
<proteinExistence type="predicted"/>
<dbReference type="Proteomes" id="UP001216390">
    <property type="component" value="Chromosome"/>
</dbReference>
<feature type="region of interest" description="Disordered" evidence="3">
    <location>
        <begin position="440"/>
        <end position="473"/>
    </location>
</feature>
<dbReference type="InterPro" id="IPR002123">
    <property type="entry name" value="Plipid/glycerol_acylTrfase"/>
</dbReference>
<dbReference type="SUPFAM" id="SSF56784">
    <property type="entry name" value="HAD-like"/>
    <property type="match status" value="1"/>
</dbReference>
<keyword evidence="2" id="KW-0012">Acyltransferase</keyword>
<feature type="domain" description="Phospholipid/glycerol acyltransferase" evidence="4">
    <location>
        <begin position="266"/>
        <end position="385"/>
    </location>
</feature>
<evidence type="ECO:0000259" key="4">
    <source>
        <dbReference type="SMART" id="SM00563"/>
    </source>
</evidence>
<dbReference type="EMBL" id="CP116942">
    <property type="protein sequence ID" value="WCO68650.1"/>
    <property type="molecule type" value="Genomic_DNA"/>
</dbReference>
<dbReference type="RefSeq" id="WP_272738166.1">
    <property type="nucleotide sequence ID" value="NZ_CP116942.1"/>
</dbReference>
<dbReference type="Pfam" id="PF12710">
    <property type="entry name" value="HAD"/>
    <property type="match status" value="1"/>
</dbReference>
<reference evidence="5" key="1">
    <citation type="submission" date="2023-01" db="EMBL/GenBank/DDBJ databases">
        <title>The diversity of Class Acidimicrobiia in South China Sea sediment environments and the proposal of Iamia marina sp. nov., a novel species of the genus Iamia.</title>
        <authorList>
            <person name="He Y."/>
            <person name="Tian X."/>
        </authorList>
    </citation>
    <scope>NUCLEOTIDE SEQUENCE</scope>
    <source>
        <strain evidence="5">DSM 19957</strain>
    </source>
</reference>
<dbReference type="CDD" id="cd02612">
    <property type="entry name" value="HAD_PGPPase"/>
    <property type="match status" value="1"/>
</dbReference>
<dbReference type="GO" id="GO:0006654">
    <property type="term" value="P:phosphatidic acid biosynthetic process"/>
    <property type="evidence" value="ECO:0007669"/>
    <property type="project" value="TreeGrafter"/>
</dbReference>